<organism evidence="1">
    <name type="scientific">Sesamum radiatum</name>
    <name type="common">Black benniseed</name>
    <dbReference type="NCBI Taxonomy" id="300843"/>
    <lineage>
        <taxon>Eukaryota</taxon>
        <taxon>Viridiplantae</taxon>
        <taxon>Streptophyta</taxon>
        <taxon>Embryophyta</taxon>
        <taxon>Tracheophyta</taxon>
        <taxon>Spermatophyta</taxon>
        <taxon>Magnoliopsida</taxon>
        <taxon>eudicotyledons</taxon>
        <taxon>Gunneridae</taxon>
        <taxon>Pentapetalae</taxon>
        <taxon>asterids</taxon>
        <taxon>lamiids</taxon>
        <taxon>Lamiales</taxon>
        <taxon>Pedaliaceae</taxon>
        <taxon>Sesamum</taxon>
    </lineage>
</organism>
<reference evidence="1" key="1">
    <citation type="submission" date="2020-06" db="EMBL/GenBank/DDBJ databases">
        <authorList>
            <person name="Li T."/>
            <person name="Hu X."/>
            <person name="Zhang T."/>
            <person name="Song X."/>
            <person name="Zhang H."/>
            <person name="Dai N."/>
            <person name="Sheng W."/>
            <person name="Hou X."/>
            <person name="Wei L."/>
        </authorList>
    </citation>
    <scope>NUCLEOTIDE SEQUENCE</scope>
    <source>
        <strain evidence="1">G02</strain>
        <tissue evidence="1">Leaf</tissue>
    </source>
</reference>
<comment type="caution">
    <text evidence="1">The sequence shown here is derived from an EMBL/GenBank/DDBJ whole genome shotgun (WGS) entry which is preliminary data.</text>
</comment>
<dbReference type="AlphaFoldDB" id="A0AAW2TU90"/>
<protein>
    <submittedName>
        <fullName evidence="1">Uncharacterized protein</fullName>
    </submittedName>
</protein>
<evidence type="ECO:0000313" key="1">
    <source>
        <dbReference type="EMBL" id="KAL0408550.1"/>
    </source>
</evidence>
<proteinExistence type="predicted"/>
<gene>
    <name evidence="1" type="ORF">Sradi_1789400</name>
</gene>
<reference evidence="1" key="2">
    <citation type="journal article" date="2024" name="Plant">
        <title>Genomic evolution and insights into agronomic trait innovations of Sesamum species.</title>
        <authorList>
            <person name="Miao H."/>
            <person name="Wang L."/>
            <person name="Qu L."/>
            <person name="Liu H."/>
            <person name="Sun Y."/>
            <person name="Le M."/>
            <person name="Wang Q."/>
            <person name="Wei S."/>
            <person name="Zheng Y."/>
            <person name="Lin W."/>
            <person name="Duan Y."/>
            <person name="Cao H."/>
            <person name="Xiong S."/>
            <person name="Wang X."/>
            <person name="Wei L."/>
            <person name="Li C."/>
            <person name="Ma Q."/>
            <person name="Ju M."/>
            <person name="Zhao R."/>
            <person name="Li G."/>
            <person name="Mu C."/>
            <person name="Tian Q."/>
            <person name="Mei H."/>
            <person name="Zhang T."/>
            <person name="Gao T."/>
            <person name="Zhang H."/>
        </authorList>
    </citation>
    <scope>NUCLEOTIDE SEQUENCE</scope>
    <source>
        <strain evidence="1">G02</strain>
    </source>
</reference>
<name>A0AAW2TU90_SESRA</name>
<accession>A0AAW2TU90</accession>
<sequence>MDLSQDPENKTDPSRLSANAFTADLCFSNVAISPYFFPSFFQALILLSAEPVYINPSLDITTALIASS</sequence>
<dbReference type="EMBL" id="JACGWJ010000007">
    <property type="protein sequence ID" value="KAL0408550.1"/>
    <property type="molecule type" value="Genomic_DNA"/>
</dbReference>